<accession>A0A0C9X547</accession>
<evidence type="ECO:0000256" key="1">
    <source>
        <dbReference type="SAM" id="SignalP"/>
    </source>
</evidence>
<protein>
    <submittedName>
        <fullName evidence="2">Uncharacterized protein</fullName>
    </submittedName>
</protein>
<keyword evidence="3" id="KW-1185">Reference proteome</keyword>
<gene>
    <name evidence="2" type="ORF">K443DRAFT_124464</name>
</gene>
<organism evidence="2 3">
    <name type="scientific">Laccaria amethystina LaAM-08-1</name>
    <dbReference type="NCBI Taxonomy" id="1095629"/>
    <lineage>
        <taxon>Eukaryota</taxon>
        <taxon>Fungi</taxon>
        <taxon>Dikarya</taxon>
        <taxon>Basidiomycota</taxon>
        <taxon>Agaricomycotina</taxon>
        <taxon>Agaricomycetes</taxon>
        <taxon>Agaricomycetidae</taxon>
        <taxon>Agaricales</taxon>
        <taxon>Agaricineae</taxon>
        <taxon>Hydnangiaceae</taxon>
        <taxon>Laccaria</taxon>
    </lineage>
</organism>
<dbReference type="OrthoDB" id="3268967at2759"/>
<dbReference type="STRING" id="1095629.A0A0C9X547"/>
<reference evidence="3" key="2">
    <citation type="submission" date="2015-01" db="EMBL/GenBank/DDBJ databases">
        <title>Evolutionary Origins and Diversification of the Mycorrhizal Mutualists.</title>
        <authorList>
            <consortium name="DOE Joint Genome Institute"/>
            <consortium name="Mycorrhizal Genomics Consortium"/>
            <person name="Kohler A."/>
            <person name="Kuo A."/>
            <person name="Nagy L.G."/>
            <person name="Floudas D."/>
            <person name="Copeland A."/>
            <person name="Barry K.W."/>
            <person name="Cichocki N."/>
            <person name="Veneault-Fourrey C."/>
            <person name="LaButti K."/>
            <person name="Lindquist E.A."/>
            <person name="Lipzen A."/>
            <person name="Lundell T."/>
            <person name="Morin E."/>
            <person name="Murat C."/>
            <person name="Riley R."/>
            <person name="Ohm R."/>
            <person name="Sun H."/>
            <person name="Tunlid A."/>
            <person name="Henrissat B."/>
            <person name="Grigoriev I.V."/>
            <person name="Hibbett D.S."/>
            <person name="Martin F."/>
        </authorList>
    </citation>
    <scope>NUCLEOTIDE SEQUENCE [LARGE SCALE GENOMIC DNA]</scope>
    <source>
        <strain evidence="3">LaAM-08-1</strain>
    </source>
</reference>
<feature type="signal peptide" evidence="1">
    <location>
        <begin position="1"/>
        <end position="21"/>
    </location>
</feature>
<dbReference type="HOGENOM" id="CLU_1489247_0_0_1"/>
<sequence length="181" mass="20116">MCTVACISLLLLRGPWEIAMSLSTSLSPMQTVNATLEVTADKSFLEAIKSSYANNTWCKALPSATISWPGLVFHDGLWWIGDWLIILRAGNLRETLFALAHDVLGHFRFDKTYSSLRNTGPICSGTLNKVMFLHVQTVNTISCLQLNHMAHYIPSQYLTNVVTLSQSTSLAHFLKMTAKIV</sequence>
<evidence type="ECO:0000313" key="3">
    <source>
        <dbReference type="Proteomes" id="UP000054477"/>
    </source>
</evidence>
<dbReference type="Proteomes" id="UP000054477">
    <property type="component" value="Unassembled WGS sequence"/>
</dbReference>
<dbReference type="EMBL" id="KN838723">
    <property type="protein sequence ID" value="KIJ96388.1"/>
    <property type="molecule type" value="Genomic_DNA"/>
</dbReference>
<reference evidence="2 3" key="1">
    <citation type="submission" date="2014-04" db="EMBL/GenBank/DDBJ databases">
        <authorList>
            <consortium name="DOE Joint Genome Institute"/>
            <person name="Kuo A."/>
            <person name="Kohler A."/>
            <person name="Nagy L.G."/>
            <person name="Floudas D."/>
            <person name="Copeland A."/>
            <person name="Barry K.W."/>
            <person name="Cichocki N."/>
            <person name="Veneault-Fourrey C."/>
            <person name="LaButti K."/>
            <person name="Lindquist E.A."/>
            <person name="Lipzen A."/>
            <person name="Lundell T."/>
            <person name="Morin E."/>
            <person name="Murat C."/>
            <person name="Sun H."/>
            <person name="Tunlid A."/>
            <person name="Henrissat B."/>
            <person name="Grigoriev I.V."/>
            <person name="Hibbett D.S."/>
            <person name="Martin F."/>
            <person name="Nordberg H.P."/>
            <person name="Cantor M.N."/>
            <person name="Hua S.X."/>
        </authorList>
    </citation>
    <scope>NUCLEOTIDE SEQUENCE [LARGE SCALE GENOMIC DNA]</scope>
    <source>
        <strain evidence="2 3">LaAM-08-1</strain>
    </source>
</reference>
<evidence type="ECO:0000313" key="2">
    <source>
        <dbReference type="EMBL" id="KIJ96388.1"/>
    </source>
</evidence>
<feature type="chain" id="PRO_5002206204" evidence="1">
    <location>
        <begin position="22"/>
        <end position="181"/>
    </location>
</feature>
<keyword evidence="1" id="KW-0732">Signal</keyword>
<proteinExistence type="predicted"/>
<dbReference type="AlphaFoldDB" id="A0A0C9X547"/>
<name>A0A0C9X547_9AGAR</name>